<keyword evidence="2" id="KW-1185">Reference proteome</keyword>
<evidence type="ECO:0000313" key="1">
    <source>
        <dbReference type="EMBL" id="MED6125034.1"/>
    </source>
</evidence>
<sequence length="68" mass="7848">MRFSRSRSWQPFVLLPGRENFSCCKVAMRWWIGLVNVTLGVAGWCRCASLVSYSVRFSCSVAWDVMRP</sequence>
<evidence type="ECO:0000313" key="2">
    <source>
        <dbReference type="Proteomes" id="UP001341840"/>
    </source>
</evidence>
<accession>A0ABU6RM54</accession>
<dbReference type="Proteomes" id="UP001341840">
    <property type="component" value="Unassembled WGS sequence"/>
</dbReference>
<organism evidence="1 2">
    <name type="scientific">Stylosanthes scabra</name>
    <dbReference type="NCBI Taxonomy" id="79078"/>
    <lineage>
        <taxon>Eukaryota</taxon>
        <taxon>Viridiplantae</taxon>
        <taxon>Streptophyta</taxon>
        <taxon>Embryophyta</taxon>
        <taxon>Tracheophyta</taxon>
        <taxon>Spermatophyta</taxon>
        <taxon>Magnoliopsida</taxon>
        <taxon>eudicotyledons</taxon>
        <taxon>Gunneridae</taxon>
        <taxon>Pentapetalae</taxon>
        <taxon>rosids</taxon>
        <taxon>fabids</taxon>
        <taxon>Fabales</taxon>
        <taxon>Fabaceae</taxon>
        <taxon>Papilionoideae</taxon>
        <taxon>50 kb inversion clade</taxon>
        <taxon>dalbergioids sensu lato</taxon>
        <taxon>Dalbergieae</taxon>
        <taxon>Pterocarpus clade</taxon>
        <taxon>Stylosanthes</taxon>
    </lineage>
</organism>
<comment type="caution">
    <text evidence="1">The sequence shown here is derived from an EMBL/GenBank/DDBJ whole genome shotgun (WGS) entry which is preliminary data.</text>
</comment>
<name>A0ABU6RM54_9FABA</name>
<protein>
    <submittedName>
        <fullName evidence="1">Uncharacterized protein</fullName>
    </submittedName>
</protein>
<dbReference type="EMBL" id="JASCZI010030840">
    <property type="protein sequence ID" value="MED6125034.1"/>
    <property type="molecule type" value="Genomic_DNA"/>
</dbReference>
<proteinExistence type="predicted"/>
<reference evidence="1 2" key="1">
    <citation type="journal article" date="2023" name="Plants (Basel)">
        <title>Bridging the Gap: Combining Genomics and Transcriptomics Approaches to Understand Stylosanthes scabra, an Orphan Legume from the Brazilian Caatinga.</title>
        <authorList>
            <person name="Ferreira-Neto J.R.C."/>
            <person name="da Silva M.D."/>
            <person name="Binneck E."/>
            <person name="de Melo N.F."/>
            <person name="da Silva R.H."/>
            <person name="de Melo A.L.T.M."/>
            <person name="Pandolfi V."/>
            <person name="Bustamante F.O."/>
            <person name="Brasileiro-Vidal A.C."/>
            <person name="Benko-Iseppon A.M."/>
        </authorList>
    </citation>
    <scope>NUCLEOTIDE SEQUENCE [LARGE SCALE GENOMIC DNA]</scope>
    <source>
        <tissue evidence="1">Leaves</tissue>
    </source>
</reference>
<gene>
    <name evidence="1" type="ORF">PIB30_064608</name>
</gene>